<dbReference type="Proteomes" id="UP000267223">
    <property type="component" value="Unassembled WGS sequence"/>
</dbReference>
<dbReference type="AlphaFoldDB" id="A0A3M9NAQ0"/>
<dbReference type="RefSeq" id="WP_123121423.1">
    <property type="nucleotide sequence ID" value="NZ_RJJR01000012.1"/>
</dbReference>
<keyword evidence="1" id="KW-0812">Transmembrane</keyword>
<evidence type="ECO:0000313" key="2">
    <source>
        <dbReference type="EMBL" id="RNI34869.1"/>
    </source>
</evidence>
<keyword evidence="1" id="KW-0472">Membrane</keyword>
<name>A0A3M9NAQ0_9BACT</name>
<accession>A0A3M9NAQ0</accession>
<proteinExistence type="predicted"/>
<gene>
    <name evidence="2" type="ORF">EFY79_14420</name>
</gene>
<feature type="transmembrane region" description="Helical" evidence="1">
    <location>
        <begin position="47"/>
        <end position="67"/>
    </location>
</feature>
<comment type="caution">
    <text evidence="2">The sequence shown here is derived from an EMBL/GenBank/DDBJ whole genome shotgun (WGS) entry which is preliminary data.</text>
</comment>
<feature type="transmembrane region" description="Helical" evidence="1">
    <location>
        <begin position="103"/>
        <end position="121"/>
    </location>
</feature>
<reference evidence="2 3" key="1">
    <citation type="submission" date="2018-11" db="EMBL/GenBank/DDBJ databases">
        <title>Draft genome sequence of Ferruginibacter sp. BO-59.</title>
        <authorList>
            <person name="Im W.T."/>
        </authorList>
    </citation>
    <scope>NUCLEOTIDE SEQUENCE [LARGE SCALE GENOMIC DNA]</scope>
    <source>
        <strain evidence="2 3">BO-59</strain>
    </source>
</reference>
<dbReference type="EMBL" id="RJJR01000012">
    <property type="protein sequence ID" value="RNI34869.1"/>
    <property type="molecule type" value="Genomic_DNA"/>
</dbReference>
<sequence length="138" mass="16019">MKYYKIIGVTAAIILFASCFMPWAYYPDLQKSFTGFFSEKNIYGRPGKVFTFFAALSIIFILINRIWAKRAVIFLQALNIGYLLKTYVIFTACYKGFCPTKQYGIYFLIFSCVLLLLISFFPDIKLKEEELSDNNNQT</sequence>
<evidence type="ECO:0000313" key="3">
    <source>
        <dbReference type="Proteomes" id="UP000267223"/>
    </source>
</evidence>
<organism evidence="2 3">
    <name type="scientific">Hanamia caeni</name>
    <dbReference type="NCBI Taxonomy" id="2294116"/>
    <lineage>
        <taxon>Bacteria</taxon>
        <taxon>Pseudomonadati</taxon>
        <taxon>Bacteroidota</taxon>
        <taxon>Chitinophagia</taxon>
        <taxon>Chitinophagales</taxon>
        <taxon>Chitinophagaceae</taxon>
        <taxon>Hanamia</taxon>
    </lineage>
</organism>
<feature type="transmembrane region" description="Helical" evidence="1">
    <location>
        <begin position="6"/>
        <end position="26"/>
    </location>
</feature>
<feature type="transmembrane region" description="Helical" evidence="1">
    <location>
        <begin position="73"/>
        <end position="94"/>
    </location>
</feature>
<protein>
    <submittedName>
        <fullName evidence="2">Uncharacterized protein</fullName>
    </submittedName>
</protein>
<keyword evidence="3" id="KW-1185">Reference proteome</keyword>
<evidence type="ECO:0000256" key="1">
    <source>
        <dbReference type="SAM" id="Phobius"/>
    </source>
</evidence>
<keyword evidence="1" id="KW-1133">Transmembrane helix</keyword>
<dbReference type="PROSITE" id="PS51257">
    <property type="entry name" value="PROKAR_LIPOPROTEIN"/>
    <property type="match status" value="1"/>
</dbReference>
<dbReference type="OrthoDB" id="678688at2"/>